<keyword evidence="2 8" id="KW-0963">Cytoplasm</keyword>
<evidence type="ECO:0000256" key="3">
    <source>
        <dbReference type="ARBA" id="ARBA00022598"/>
    </source>
</evidence>
<evidence type="ECO:0000313" key="10">
    <source>
        <dbReference type="EMBL" id="SDH77416.1"/>
    </source>
</evidence>
<dbReference type="PANTHER" id="PTHR43033">
    <property type="entry name" value="TRNA(ILE)-LYSIDINE SYNTHASE-RELATED"/>
    <property type="match status" value="1"/>
</dbReference>
<feature type="domain" description="Lysidine-tRNA(Ile) synthetase C-terminal" evidence="9">
    <location>
        <begin position="362"/>
        <end position="434"/>
    </location>
</feature>
<keyword evidence="4 8" id="KW-0819">tRNA processing</keyword>
<comment type="subcellular location">
    <subcellularLocation>
        <location evidence="1 8">Cytoplasm</location>
    </subcellularLocation>
</comment>
<keyword evidence="5 8" id="KW-0547">Nucleotide-binding</keyword>
<comment type="function">
    <text evidence="8">Ligates lysine onto the cytidine present at position 34 of the AUA codon-specific tRNA(Ile) that contains the anticodon CAU, in an ATP-dependent manner. Cytidine is converted to lysidine, thus changing the amino acid specificity of the tRNA from methionine to isoleucine.</text>
</comment>
<dbReference type="HAMAP" id="MF_01161">
    <property type="entry name" value="tRNA_Ile_lys_synt"/>
    <property type="match status" value="1"/>
</dbReference>
<name>A0A1G8F5N0_9FLAO</name>
<dbReference type="Pfam" id="PF11734">
    <property type="entry name" value="TilS_C"/>
    <property type="match status" value="1"/>
</dbReference>
<dbReference type="InterPro" id="IPR012094">
    <property type="entry name" value="tRNA_Ile_lys_synt"/>
</dbReference>
<dbReference type="SUPFAM" id="SSF56037">
    <property type="entry name" value="PheT/TilS domain"/>
    <property type="match status" value="1"/>
</dbReference>
<evidence type="ECO:0000256" key="6">
    <source>
        <dbReference type="ARBA" id="ARBA00022840"/>
    </source>
</evidence>
<keyword evidence="11" id="KW-1185">Reference proteome</keyword>
<evidence type="ECO:0000256" key="5">
    <source>
        <dbReference type="ARBA" id="ARBA00022741"/>
    </source>
</evidence>
<dbReference type="SUPFAM" id="SSF52402">
    <property type="entry name" value="Adenine nucleotide alpha hydrolases-like"/>
    <property type="match status" value="1"/>
</dbReference>
<dbReference type="InterPro" id="IPR014729">
    <property type="entry name" value="Rossmann-like_a/b/a_fold"/>
</dbReference>
<feature type="binding site" evidence="8">
    <location>
        <begin position="26"/>
        <end position="31"/>
    </location>
    <ligand>
        <name>ATP</name>
        <dbReference type="ChEBI" id="CHEBI:30616"/>
    </ligand>
</feature>
<dbReference type="PANTHER" id="PTHR43033:SF1">
    <property type="entry name" value="TRNA(ILE)-LYSIDINE SYNTHASE-RELATED"/>
    <property type="match status" value="1"/>
</dbReference>
<dbReference type="NCBIfam" id="TIGR02432">
    <property type="entry name" value="lysidine_TilS_N"/>
    <property type="match status" value="1"/>
</dbReference>
<sequence>MLSQLKAHIESNFQELVEKPLLLAVSGGIDSVVLVHLCHQLKLNIAIAHCNFHLRKQDSIDDQVFVEQLGKQLDIPVFVAEFQTEQYAEENKISIQIAARELRYDWFKSLIAKGEYKYLLTAHHLDDSMETFLINLSRGTGIEGLLGIPAKNDYIRRPLLPFTREQIVQYAEKNKITWREDYTNAQTKYLRNKIRQNILPLLKETNDQFANSFQKTIDYLQQTFDLSEDASRIYFKKTVRNIDNQLIIDILALKELSSPIAYLYRWLQPYGFTAWSDIENLLDATSGKVVYSSTHMLLKNRDELILQRLADKEENKEKIYFLEPKQTLTEPLKISITPYEEKELKSDTSVIYVDGDALQFPLSIRKYRSGDKFIPFGMKGSKKVSKFFKDEKFSLIDKENTWLLCSEDKIVWIIGSRMDERFKVKNTTTNIFKIQVIL</sequence>
<protein>
    <recommendedName>
        <fullName evidence="8">tRNA(Ile)-lysidine synthase</fullName>
        <ecNumber evidence="8">6.3.4.19</ecNumber>
    </recommendedName>
    <alternativeName>
        <fullName evidence="8">tRNA(Ile)-2-lysyl-cytidine synthase</fullName>
    </alternativeName>
    <alternativeName>
        <fullName evidence="8">tRNA(Ile)-lysidine synthetase</fullName>
    </alternativeName>
</protein>
<dbReference type="GO" id="GO:0005524">
    <property type="term" value="F:ATP binding"/>
    <property type="evidence" value="ECO:0007669"/>
    <property type="project" value="UniProtKB-UniRule"/>
</dbReference>
<evidence type="ECO:0000313" key="11">
    <source>
        <dbReference type="Proteomes" id="UP000243588"/>
    </source>
</evidence>
<keyword evidence="3 8" id="KW-0436">Ligase</keyword>
<gene>
    <name evidence="8" type="primary">tilS</name>
    <name evidence="10" type="ORF">SAMN05421818_11466</name>
</gene>
<evidence type="ECO:0000256" key="2">
    <source>
        <dbReference type="ARBA" id="ARBA00022490"/>
    </source>
</evidence>
<dbReference type="SMART" id="SM00977">
    <property type="entry name" value="TilS_C"/>
    <property type="match status" value="1"/>
</dbReference>
<accession>A0A1G8F5N0</accession>
<evidence type="ECO:0000256" key="4">
    <source>
        <dbReference type="ARBA" id="ARBA00022694"/>
    </source>
</evidence>
<dbReference type="InterPro" id="IPR012796">
    <property type="entry name" value="Lysidine-tRNA-synth_C"/>
</dbReference>
<dbReference type="CDD" id="cd01992">
    <property type="entry name" value="TilS_N"/>
    <property type="match status" value="1"/>
</dbReference>
<evidence type="ECO:0000256" key="8">
    <source>
        <dbReference type="HAMAP-Rule" id="MF_01161"/>
    </source>
</evidence>
<dbReference type="InterPro" id="IPR011063">
    <property type="entry name" value="TilS/TtcA_N"/>
</dbReference>
<dbReference type="RefSeq" id="WP_090409237.1">
    <property type="nucleotide sequence ID" value="NZ_FNDQ01000014.1"/>
</dbReference>
<comment type="catalytic activity">
    <reaction evidence="7 8">
        <text>cytidine(34) in tRNA(Ile2) + L-lysine + ATP = lysidine(34) in tRNA(Ile2) + AMP + diphosphate + H(+)</text>
        <dbReference type="Rhea" id="RHEA:43744"/>
        <dbReference type="Rhea" id="RHEA-COMP:10625"/>
        <dbReference type="Rhea" id="RHEA-COMP:10670"/>
        <dbReference type="ChEBI" id="CHEBI:15378"/>
        <dbReference type="ChEBI" id="CHEBI:30616"/>
        <dbReference type="ChEBI" id="CHEBI:32551"/>
        <dbReference type="ChEBI" id="CHEBI:33019"/>
        <dbReference type="ChEBI" id="CHEBI:82748"/>
        <dbReference type="ChEBI" id="CHEBI:83665"/>
        <dbReference type="ChEBI" id="CHEBI:456215"/>
        <dbReference type="EC" id="6.3.4.19"/>
    </reaction>
</comment>
<dbReference type="NCBIfam" id="TIGR02433">
    <property type="entry name" value="lysidine_TilS_C"/>
    <property type="match status" value="1"/>
</dbReference>
<dbReference type="Gene3D" id="3.40.50.620">
    <property type="entry name" value="HUPs"/>
    <property type="match status" value="1"/>
</dbReference>
<organism evidence="10 11">
    <name type="scientific">Myroides phaeus</name>
    <dbReference type="NCBI Taxonomy" id="702745"/>
    <lineage>
        <taxon>Bacteria</taxon>
        <taxon>Pseudomonadati</taxon>
        <taxon>Bacteroidota</taxon>
        <taxon>Flavobacteriia</taxon>
        <taxon>Flavobacteriales</taxon>
        <taxon>Flavobacteriaceae</taxon>
        <taxon>Myroides</taxon>
    </lineage>
</organism>
<dbReference type="STRING" id="702745.SAMN05421818_11466"/>
<dbReference type="Proteomes" id="UP000243588">
    <property type="component" value="Unassembled WGS sequence"/>
</dbReference>
<dbReference type="AlphaFoldDB" id="A0A1G8F5N0"/>
<dbReference type="InterPro" id="IPR012795">
    <property type="entry name" value="tRNA_Ile_lys_synt_N"/>
</dbReference>
<evidence type="ECO:0000259" key="9">
    <source>
        <dbReference type="SMART" id="SM00977"/>
    </source>
</evidence>
<evidence type="ECO:0000256" key="1">
    <source>
        <dbReference type="ARBA" id="ARBA00004496"/>
    </source>
</evidence>
<comment type="domain">
    <text evidence="8">The N-terminal region contains the highly conserved SGGXDS motif, predicted to be a P-loop motif involved in ATP binding.</text>
</comment>
<dbReference type="GO" id="GO:0032267">
    <property type="term" value="F:tRNA(Ile)-lysidine synthase activity"/>
    <property type="evidence" value="ECO:0007669"/>
    <property type="project" value="UniProtKB-EC"/>
</dbReference>
<dbReference type="GO" id="GO:0005737">
    <property type="term" value="C:cytoplasm"/>
    <property type="evidence" value="ECO:0007669"/>
    <property type="project" value="UniProtKB-SubCell"/>
</dbReference>
<dbReference type="GO" id="GO:0006400">
    <property type="term" value="P:tRNA modification"/>
    <property type="evidence" value="ECO:0007669"/>
    <property type="project" value="UniProtKB-UniRule"/>
</dbReference>
<dbReference type="EC" id="6.3.4.19" evidence="8"/>
<proteinExistence type="inferred from homology"/>
<dbReference type="Pfam" id="PF01171">
    <property type="entry name" value="ATP_bind_3"/>
    <property type="match status" value="1"/>
</dbReference>
<dbReference type="EMBL" id="FNDQ01000014">
    <property type="protein sequence ID" value="SDH77416.1"/>
    <property type="molecule type" value="Genomic_DNA"/>
</dbReference>
<comment type="similarity">
    <text evidence="8">Belongs to the tRNA(Ile)-lysidine synthase family.</text>
</comment>
<reference evidence="11" key="1">
    <citation type="submission" date="2016-10" db="EMBL/GenBank/DDBJ databases">
        <authorList>
            <person name="Varghese N."/>
            <person name="Submissions S."/>
        </authorList>
    </citation>
    <scope>NUCLEOTIDE SEQUENCE [LARGE SCALE GENOMIC DNA]</scope>
    <source>
        <strain evidence="11">DSM 23313</strain>
    </source>
</reference>
<keyword evidence="6 8" id="KW-0067">ATP-binding</keyword>
<evidence type="ECO:0000256" key="7">
    <source>
        <dbReference type="ARBA" id="ARBA00048539"/>
    </source>
</evidence>